<dbReference type="InterPro" id="IPR027470">
    <property type="entry name" value="Cation_efflux_CTD"/>
</dbReference>
<protein>
    <submittedName>
        <fullName evidence="11">Cation transporter</fullName>
    </submittedName>
</protein>
<evidence type="ECO:0000256" key="3">
    <source>
        <dbReference type="ARBA" id="ARBA00022448"/>
    </source>
</evidence>
<evidence type="ECO:0000256" key="1">
    <source>
        <dbReference type="ARBA" id="ARBA00004141"/>
    </source>
</evidence>
<evidence type="ECO:0000313" key="12">
    <source>
        <dbReference type="Proteomes" id="UP000031196"/>
    </source>
</evidence>
<reference evidence="11 12" key="1">
    <citation type="submission" date="2014-12" db="EMBL/GenBank/DDBJ databases">
        <title>Genome sequencing of Arthrobacter phenanthrenivorans SWC37.</title>
        <authorList>
            <person name="Tan P.W."/>
            <person name="Chan K.-G."/>
        </authorList>
    </citation>
    <scope>NUCLEOTIDE SEQUENCE [LARGE SCALE GENOMIC DNA]</scope>
    <source>
        <strain evidence="11 12">SWC37</strain>
    </source>
</reference>
<dbReference type="InterPro" id="IPR058533">
    <property type="entry name" value="Cation_efflux_TM"/>
</dbReference>
<keyword evidence="6" id="KW-0406">Ion transport</keyword>
<dbReference type="AlphaFoldDB" id="A0A0B4DKN7"/>
<keyword evidence="3" id="KW-0813">Transport</keyword>
<feature type="transmembrane region" description="Helical" evidence="8">
    <location>
        <begin position="20"/>
        <end position="46"/>
    </location>
</feature>
<dbReference type="Gene3D" id="1.20.1510.10">
    <property type="entry name" value="Cation efflux protein transmembrane domain"/>
    <property type="match status" value="1"/>
</dbReference>
<gene>
    <name evidence="11" type="ORF">RM50_01600</name>
</gene>
<sequence length="306" mass="32301">MGSGHNHSHSADAHSQRGKLLLVFAITFTVMVAEVVGTVLTGSLALLADAGHMFTDSAGLLIAVIAASLALKPATYKRTWGYKRAEIIAAAGQAALLLGVGGFVIVEGIRRLVEPPEVGGPLMLWFGVVGLAGNAVGLLVLASARHHSFNMKAAFLEVLNDALGSIAVIVAALVIALTGWTRADAVVSLLIGVLIIPRTLKLLRDTVNVLMESTPPGLDLSEVRRHILALPHVIDVHDLHASLVASGVPVLSAHVTVQDECMRDGHSTTILADLQRCVAQDFDVSVEHSTFQIEPAAHRDQESIPH</sequence>
<dbReference type="NCBIfam" id="TIGR01297">
    <property type="entry name" value="CDF"/>
    <property type="match status" value="1"/>
</dbReference>
<dbReference type="GO" id="GO:0005886">
    <property type="term" value="C:plasma membrane"/>
    <property type="evidence" value="ECO:0007669"/>
    <property type="project" value="TreeGrafter"/>
</dbReference>
<dbReference type="InterPro" id="IPR050681">
    <property type="entry name" value="CDF/SLC30A"/>
</dbReference>
<name>A0A0B4DKN7_PSEPS</name>
<dbReference type="PANTHER" id="PTHR11562:SF17">
    <property type="entry name" value="RE54080P-RELATED"/>
    <property type="match status" value="1"/>
</dbReference>
<evidence type="ECO:0000256" key="4">
    <source>
        <dbReference type="ARBA" id="ARBA00022692"/>
    </source>
</evidence>
<evidence type="ECO:0000256" key="8">
    <source>
        <dbReference type="SAM" id="Phobius"/>
    </source>
</evidence>
<feature type="transmembrane region" description="Helical" evidence="8">
    <location>
        <begin position="87"/>
        <end position="110"/>
    </location>
</feature>
<dbReference type="SUPFAM" id="SSF161111">
    <property type="entry name" value="Cation efflux protein transmembrane domain-like"/>
    <property type="match status" value="1"/>
</dbReference>
<dbReference type="RefSeq" id="WP_043449240.1">
    <property type="nucleotide sequence ID" value="NZ_JWTB01000004.1"/>
</dbReference>
<dbReference type="InterPro" id="IPR036837">
    <property type="entry name" value="Cation_efflux_CTD_sf"/>
</dbReference>
<comment type="similarity">
    <text evidence="2">Belongs to the cation diffusion facilitator (CDF) transporter (TC 2.A.4) family. SLC30A subfamily.</text>
</comment>
<dbReference type="InterPro" id="IPR002524">
    <property type="entry name" value="Cation_efflux"/>
</dbReference>
<evidence type="ECO:0000256" key="6">
    <source>
        <dbReference type="ARBA" id="ARBA00023065"/>
    </source>
</evidence>
<comment type="subcellular location">
    <subcellularLocation>
        <location evidence="1">Membrane</location>
        <topology evidence="1">Multi-pass membrane protein</topology>
    </subcellularLocation>
</comment>
<dbReference type="Proteomes" id="UP000031196">
    <property type="component" value="Unassembled WGS sequence"/>
</dbReference>
<dbReference type="Pfam" id="PF01545">
    <property type="entry name" value="Cation_efflux"/>
    <property type="match status" value="1"/>
</dbReference>
<organism evidence="11 12">
    <name type="scientific">Pseudarthrobacter phenanthrenivorans</name>
    <name type="common">Arthrobacter phenanthrenivorans</name>
    <dbReference type="NCBI Taxonomy" id="361575"/>
    <lineage>
        <taxon>Bacteria</taxon>
        <taxon>Bacillati</taxon>
        <taxon>Actinomycetota</taxon>
        <taxon>Actinomycetes</taxon>
        <taxon>Micrococcales</taxon>
        <taxon>Micrococcaceae</taxon>
        <taxon>Pseudarthrobacter</taxon>
    </lineage>
</organism>
<evidence type="ECO:0000256" key="5">
    <source>
        <dbReference type="ARBA" id="ARBA00022989"/>
    </source>
</evidence>
<proteinExistence type="inferred from homology"/>
<keyword evidence="7 8" id="KW-0472">Membrane</keyword>
<feature type="transmembrane region" description="Helical" evidence="8">
    <location>
        <begin position="154"/>
        <end position="179"/>
    </location>
</feature>
<comment type="caution">
    <text evidence="11">The sequence shown here is derived from an EMBL/GenBank/DDBJ whole genome shotgun (WGS) entry which is preliminary data.</text>
</comment>
<feature type="domain" description="Cation efflux protein transmembrane" evidence="9">
    <location>
        <begin position="20"/>
        <end position="211"/>
    </location>
</feature>
<evidence type="ECO:0000313" key="11">
    <source>
        <dbReference type="EMBL" id="KIC69412.1"/>
    </source>
</evidence>
<dbReference type="Pfam" id="PF16916">
    <property type="entry name" value="ZT_dimer"/>
    <property type="match status" value="1"/>
</dbReference>
<dbReference type="EMBL" id="JWTB01000004">
    <property type="protein sequence ID" value="KIC69412.1"/>
    <property type="molecule type" value="Genomic_DNA"/>
</dbReference>
<evidence type="ECO:0000259" key="9">
    <source>
        <dbReference type="Pfam" id="PF01545"/>
    </source>
</evidence>
<feature type="transmembrane region" description="Helical" evidence="8">
    <location>
        <begin position="58"/>
        <end position="75"/>
    </location>
</feature>
<dbReference type="InterPro" id="IPR027469">
    <property type="entry name" value="Cation_efflux_TMD_sf"/>
</dbReference>
<dbReference type="PANTHER" id="PTHR11562">
    <property type="entry name" value="CATION EFFLUX PROTEIN/ ZINC TRANSPORTER"/>
    <property type="match status" value="1"/>
</dbReference>
<feature type="transmembrane region" description="Helical" evidence="8">
    <location>
        <begin position="122"/>
        <end position="142"/>
    </location>
</feature>
<evidence type="ECO:0000256" key="2">
    <source>
        <dbReference type="ARBA" id="ARBA00008873"/>
    </source>
</evidence>
<keyword evidence="4 8" id="KW-0812">Transmembrane</keyword>
<dbReference type="SUPFAM" id="SSF160240">
    <property type="entry name" value="Cation efflux protein cytoplasmic domain-like"/>
    <property type="match status" value="1"/>
</dbReference>
<dbReference type="OrthoDB" id="9809646at2"/>
<feature type="domain" description="Cation efflux protein cytoplasmic" evidence="10">
    <location>
        <begin position="215"/>
        <end position="295"/>
    </location>
</feature>
<dbReference type="GO" id="GO:0005385">
    <property type="term" value="F:zinc ion transmembrane transporter activity"/>
    <property type="evidence" value="ECO:0007669"/>
    <property type="project" value="TreeGrafter"/>
</dbReference>
<evidence type="ECO:0000259" key="10">
    <source>
        <dbReference type="Pfam" id="PF16916"/>
    </source>
</evidence>
<keyword evidence="5 8" id="KW-1133">Transmembrane helix</keyword>
<evidence type="ECO:0000256" key="7">
    <source>
        <dbReference type="ARBA" id="ARBA00023136"/>
    </source>
</evidence>
<accession>A0A0B4DKN7</accession>